<protein>
    <submittedName>
        <fullName evidence="2">Retrovirus-related Pol polyprotein from transposon opus</fullName>
    </submittedName>
</protein>
<sequence>MDDFIIPARDETQGLEKLKRVLKVASEYGLEINFKKCQFVKRKIEFLDYVIEKGTIRSSPSKTIAVQNFPQLKNVKQMHHFLVLKGYFRKIMAGYSKIAKPLSGMLRNGVEFEFGPMQRQKFDRLKELLCQSPVLHIFQQGKPLEKHTDASSHGFGAVLLQRSDDGQLHPIHYMNKKTSPQQE</sequence>
<dbReference type="Pfam" id="PF17919">
    <property type="entry name" value="RT_RNaseH_2"/>
    <property type="match status" value="1"/>
</dbReference>
<proteinExistence type="predicted"/>
<dbReference type="Pfam" id="PF00078">
    <property type="entry name" value="RVT_1"/>
    <property type="match status" value="1"/>
</dbReference>
<keyword evidence="3" id="KW-1185">Reference proteome</keyword>
<dbReference type="Proteomes" id="UP000499080">
    <property type="component" value="Unassembled WGS sequence"/>
</dbReference>
<dbReference type="OrthoDB" id="6432266at2759"/>
<organism evidence="2 3">
    <name type="scientific">Araneus ventricosus</name>
    <name type="common">Orbweaver spider</name>
    <name type="synonym">Epeira ventricosa</name>
    <dbReference type="NCBI Taxonomy" id="182803"/>
    <lineage>
        <taxon>Eukaryota</taxon>
        <taxon>Metazoa</taxon>
        <taxon>Ecdysozoa</taxon>
        <taxon>Arthropoda</taxon>
        <taxon>Chelicerata</taxon>
        <taxon>Arachnida</taxon>
        <taxon>Araneae</taxon>
        <taxon>Araneomorphae</taxon>
        <taxon>Entelegynae</taxon>
        <taxon>Araneoidea</taxon>
        <taxon>Araneidae</taxon>
        <taxon>Araneus</taxon>
    </lineage>
</organism>
<evidence type="ECO:0000313" key="3">
    <source>
        <dbReference type="Proteomes" id="UP000499080"/>
    </source>
</evidence>
<name>A0A4Y2QSA0_ARAVE</name>
<dbReference type="InterPro" id="IPR043502">
    <property type="entry name" value="DNA/RNA_pol_sf"/>
</dbReference>
<dbReference type="Gene3D" id="3.30.70.270">
    <property type="match status" value="2"/>
</dbReference>
<accession>A0A4Y2QSA0</accession>
<evidence type="ECO:0000259" key="1">
    <source>
        <dbReference type="PROSITE" id="PS50878"/>
    </source>
</evidence>
<evidence type="ECO:0000313" key="2">
    <source>
        <dbReference type="EMBL" id="GBN66282.1"/>
    </source>
</evidence>
<dbReference type="PANTHER" id="PTHR33064">
    <property type="entry name" value="POL PROTEIN"/>
    <property type="match status" value="1"/>
</dbReference>
<dbReference type="AlphaFoldDB" id="A0A4Y2QSA0"/>
<gene>
    <name evidence="2" type="primary">pol_4181</name>
    <name evidence="2" type="ORF">AVEN_145297_1</name>
</gene>
<dbReference type="InterPro" id="IPR041577">
    <property type="entry name" value="RT_RNaseH_2"/>
</dbReference>
<dbReference type="InterPro" id="IPR043128">
    <property type="entry name" value="Rev_trsase/Diguanyl_cyclase"/>
</dbReference>
<dbReference type="SUPFAM" id="SSF56672">
    <property type="entry name" value="DNA/RNA polymerases"/>
    <property type="match status" value="1"/>
</dbReference>
<dbReference type="InterPro" id="IPR000477">
    <property type="entry name" value="RT_dom"/>
</dbReference>
<reference evidence="2 3" key="1">
    <citation type="journal article" date="2019" name="Sci. Rep.">
        <title>Orb-weaving spider Araneus ventricosus genome elucidates the spidroin gene catalogue.</title>
        <authorList>
            <person name="Kono N."/>
            <person name="Nakamura H."/>
            <person name="Ohtoshi R."/>
            <person name="Moran D.A.P."/>
            <person name="Shinohara A."/>
            <person name="Yoshida Y."/>
            <person name="Fujiwara M."/>
            <person name="Mori M."/>
            <person name="Tomita M."/>
            <person name="Arakawa K."/>
        </authorList>
    </citation>
    <scope>NUCLEOTIDE SEQUENCE [LARGE SCALE GENOMIC DNA]</scope>
</reference>
<dbReference type="EMBL" id="BGPR01014692">
    <property type="protein sequence ID" value="GBN66282.1"/>
    <property type="molecule type" value="Genomic_DNA"/>
</dbReference>
<dbReference type="PROSITE" id="PS50878">
    <property type="entry name" value="RT_POL"/>
    <property type="match status" value="1"/>
</dbReference>
<feature type="domain" description="Reverse transcriptase" evidence="1">
    <location>
        <begin position="1"/>
        <end position="51"/>
    </location>
</feature>
<dbReference type="PANTHER" id="PTHR33064:SF37">
    <property type="entry name" value="RIBONUCLEASE H"/>
    <property type="match status" value="1"/>
</dbReference>
<dbReference type="GO" id="GO:0071897">
    <property type="term" value="P:DNA biosynthetic process"/>
    <property type="evidence" value="ECO:0007669"/>
    <property type="project" value="UniProtKB-ARBA"/>
</dbReference>
<comment type="caution">
    <text evidence="2">The sequence shown here is derived from an EMBL/GenBank/DDBJ whole genome shotgun (WGS) entry which is preliminary data.</text>
</comment>
<dbReference type="InterPro" id="IPR051320">
    <property type="entry name" value="Viral_Replic_Matur_Polypro"/>
</dbReference>